<dbReference type="RefSeq" id="WP_264501192.1">
    <property type="nucleotide sequence ID" value="NZ_JAPDDS010000005.1"/>
</dbReference>
<dbReference type="Proteomes" id="UP001207930">
    <property type="component" value="Unassembled WGS sequence"/>
</dbReference>
<accession>A0ABT3FQI3</accession>
<evidence type="ECO:0008006" key="3">
    <source>
        <dbReference type="Google" id="ProtNLM"/>
    </source>
</evidence>
<evidence type="ECO:0000313" key="2">
    <source>
        <dbReference type="Proteomes" id="UP001207930"/>
    </source>
</evidence>
<proteinExistence type="predicted"/>
<gene>
    <name evidence="1" type="ORF">OKA04_10890</name>
</gene>
<reference evidence="1 2" key="1">
    <citation type="submission" date="2022-10" db="EMBL/GenBank/DDBJ databases">
        <title>Luteolibacter flavescens strain MCCC 1K03193, whole genome shotgun sequencing project.</title>
        <authorList>
            <person name="Zhao G."/>
            <person name="Shen L."/>
        </authorList>
    </citation>
    <scope>NUCLEOTIDE SEQUENCE [LARGE SCALE GENOMIC DNA]</scope>
    <source>
        <strain evidence="1 2">MCCC 1K03193</strain>
    </source>
</reference>
<sequence length="125" mass="13600">MAYHLHIAKADESEIASDAWQAAVIETEGIRLLAADAQTITNPATGEVIRLRASEGDAEVFFPDQDRWHLVFRWRGNSAAFDARLAETDHPVWEAAVALATALGAIIRGDEGEAYDLQSAKVIPS</sequence>
<name>A0ABT3FQI3_9BACT</name>
<keyword evidence="2" id="KW-1185">Reference proteome</keyword>
<organism evidence="1 2">
    <name type="scientific">Luteolibacter flavescens</name>
    <dbReference type="NCBI Taxonomy" id="1859460"/>
    <lineage>
        <taxon>Bacteria</taxon>
        <taxon>Pseudomonadati</taxon>
        <taxon>Verrucomicrobiota</taxon>
        <taxon>Verrucomicrobiia</taxon>
        <taxon>Verrucomicrobiales</taxon>
        <taxon>Verrucomicrobiaceae</taxon>
        <taxon>Luteolibacter</taxon>
    </lineage>
</organism>
<dbReference type="EMBL" id="JAPDDS010000005">
    <property type="protein sequence ID" value="MCW1885235.1"/>
    <property type="molecule type" value="Genomic_DNA"/>
</dbReference>
<evidence type="ECO:0000313" key="1">
    <source>
        <dbReference type="EMBL" id="MCW1885235.1"/>
    </source>
</evidence>
<protein>
    <recommendedName>
        <fullName evidence="3">DUF2591 domain-containing protein</fullName>
    </recommendedName>
</protein>
<comment type="caution">
    <text evidence="1">The sequence shown here is derived from an EMBL/GenBank/DDBJ whole genome shotgun (WGS) entry which is preliminary data.</text>
</comment>